<name>A0A0F9KGG9_9ZZZZ</name>
<reference evidence="1" key="1">
    <citation type="journal article" date="2015" name="Nature">
        <title>Complex archaea that bridge the gap between prokaryotes and eukaryotes.</title>
        <authorList>
            <person name="Spang A."/>
            <person name="Saw J.H."/>
            <person name="Jorgensen S.L."/>
            <person name="Zaremba-Niedzwiedzka K."/>
            <person name="Martijn J."/>
            <person name="Lind A.E."/>
            <person name="van Eijk R."/>
            <person name="Schleper C."/>
            <person name="Guy L."/>
            <person name="Ettema T.J."/>
        </authorList>
    </citation>
    <scope>NUCLEOTIDE SEQUENCE</scope>
</reference>
<dbReference type="AlphaFoldDB" id="A0A0F9KGG9"/>
<sequence length="137" mass="15679">MNDVYTVDKLAADMTIDGHTQEQVGQLLERLSLEMNGNLYDYWFMPSENYFKGQPSLYHSKRTLPTEKQVMFALSKISDIAEGYLNKLDNEDRLMDFETFETLVESIVGKPVSGVPILNMLASVGEVIIEHEQGIRW</sequence>
<dbReference type="EMBL" id="LAZR01008086">
    <property type="protein sequence ID" value="KKM81048.1"/>
    <property type="molecule type" value="Genomic_DNA"/>
</dbReference>
<evidence type="ECO:0000313" key="1">
    <source>
        <dbReference type="EMBL" id="KKM81048.1"/>
    </source>
</evidence>
<accession>A0A0F9KGG9</accession>
<comment type="caution">
    <text evidence="1">The sequence shown here is derived from an EMBL/GenBank/DDBJ whole genome shotgun (WGS) entry which is preliminary data.</text>
</comment>
<proteinExistence type="predicted"/>
<organism evidence="1">
    <name type="scientific">marine sediment metagenome</name>
    <dbReference type="NCBI Taxonomy" id="412755"/>
    <lineage>
        <taxon>unclassified sequences</taxon>
        <taxon>metagenomes</taxon>
        <taxon>ecological metagenomes</taxon>
    </lineage>
</organism>
<gene>
    <name evidence="1" type="ORF">LCGC14_1333680</name>
</gene>
<protein>
    <submittedName>
        <fullName evidence="1">Uncharacterized protein</fullName>
    </submittedName>
</protein>